<name>A0A9D4UCT6_ADICA</name>
<evidence type="ECO:0000256" key="1">
    <source>
        <dbReference type="SAM" id="MobiDB-lite"/>
    </source>
</evidence>
<feature type="region of interest" description="Disordered" evidence="1">
    <location>
        <begin position="1"/>
        <end position="27"/>
    </location>
</feature>
<organism evidence="2 3">
    <name type="scientific">Adiantum capillus-veneris</name>
    <name type="common">Maidenhair fern</name>
    <dbReference type="NCBI Taxonomy" id="13818"/>
    <lineage>
        <taxon>Eukaryota</taxon>
        <taxon>Viridiplantae</taxon>
        <taxon>Streptophyta</taxon>
        <taxon>Embryophyta</taxon>
        <taxon>Tracheophyta</taxon>
        <taxon>Polypodiopsida</taxon>
        <taxon>Polypodiidae</taxon>
        <taxon>Polypodiales</taxon>
        <taxon>Pteridineae</taxon>
        <taxon>Pteridaceae</taxon>
        <taxon>Vittarioideae</taxon>
        <taxon>Adiantum</taxon>
    </lineage>
</organism>
<comment type="caution">
    <text evidence="2">The sequence shown here is derived from an EMBL/GenBank/DDBJ whole genome shotgun (WGS) entry which is preliminary data.</text>
</comment>
<evidence type="ECO:0000313" key="3">
    <source>
        <dbReference type="Proteomes" id="UP000886520"/>
    </source>
</evidence>
<keyword evidence="3" id="KW-1185">Reference proteome</keyword>
<proteinExistence type="predicted"/>
<dbReference type="AlphaFoldDB" id="A0A9D4UCT6"/>
<reference evidence="2" key="1">
    <citation type="submission" date="2021-01" db="EMBL/GenBank/DDBJ databases">
        <title>Adiantum capillus-veneris genome.</title>
        <authorList>
            <person name="Fang Y."/>
            <person name="Liao Q."/>
        </authorList>
    </citation>
    <scope>NUCLEOTIDE SEQUENCE</scope>
    <source>
        <strain evidence="2">H3</strain>
        <tissue evidence="2">Leaf</tissue>
    </source>
</reference>
<sequence>MAGEQRLQKGGPPSTQEGSGHQGAKHSRPMAQGFLWGYCGRSLERRSHFSRLLLQRFSASPSASCPPRFCSTRSSPKHAKVGERGQLAEQASPLA</sequence>
<dbReference type="Proteomes" id="UP000886520">
    <property type="component" value="Chromosome 19"/>
</dbReference>
<evidence type="ECO:0000313" key="2">
    <source>
        <dbReference type="EMBL" id="KAI5065415.1"/>
    </source>
</evidence>
<protein>
    <submittedName>
        <fullName evidence="2">Uncharacterized protein</fullName>
    </submittedName>
</protein>
<dbReference type="EMBL" id="JABFUD020000019">
    <property type="protein sequence ID" value="KAI5065415.1"/>
    <property type="molecule type" value="Genomic_DNA"/>
</dbReference>
<gene>
    <name evidence="2" type="ORF">GOP47_0020110</name>
</gene>
<feature type="region of interest" description="Disordered" evidence="1">
    <location>
        <begin position="59"/>
        <end position="95"/>
    </location>
</feature>
<accession>A0A9D4UCT6</accession>